<gene>
    <name evidence="1" type="ORF">EXN66_Car019403</name>
</gene>
<organism evidence="1 2">
    <name type="scientific">Channa argus</name>
    <name type="common">Northern snakehead</name>
    <name type="synonym">Ophicephalus argus</name>
    <dbReference type="NCBI Taxonomy" id="215402"/>
    <lineage>
        <taxon>Eukaryota</taxon>
        <taxon>Metazoa</taxon>
        <taxon>Chordata</taxon>
        <taxon>Craniata</taxon>
        <taxon>Vertebrata</taxon>
        <taxon>Euteleostomi</taxon>
        <taxon>Actinopterygii</taxon>
        <taxon>Neopterygii</taxon>
        <taxon>Teleostei</taxon>
        <taxon>Neoteleostei</taxon>
        <taxon>Acanthomorphata</taxon>
        <taxon>Anabantaria</taxon>
        <taxon>Anabantiformes</taxon>
        <taxon>Channoidei</taxon>
        <taxon>Channidae</taxon>
        <taxon>Channa</taxon>
    </lineage>
</organism>
<protein>
    <submittedName>
        <fullName evidence="1">Uncharacterized protein</fullName>
    </submittedName>
</protein>
<reference evidence="2" key="2">
    <citation type="submission" date="2019-02" db="EMBL/GenBank/DDBJ databases">
        <title>Opniocepnalus argus Var Kimnra genome.</title>
        <authorList>
            <person name="Zhou C."/>
            <person name="Xiao S."/>
        </authorList>
    </citation>
    <scope>NUCLEOTIDE SEQUENCE [LARGE SCALE GENOMIC DNA]</scope>
</reference>
<evidence type="ECO:0000313" key="1">
    <source>
        <dbReference type="EMBL" id="KAF3703715.1"/>
    </source>
</evidence>
<accession>A0A6G1QMD9</accession>
<sequence>MGRGVADPHAVQDLLQLLPLTDDRRLRSALEECKGGSSQCWIRFHSVEHTHTITLSHCIVLNTIYFPLFFERTEIHPEWAPVVLYIVVGKYLMLQLPCHSA</sequence>
<evidence type="ECO:0000313" key="2">
    <source>
        <dbReference type="Proteomes" id="UP000503349"/>
    </source>
</evidence>
<name>A0A6G1QMD9_CHAAH</name>
<dbReference type="EMBL" id="CM015730">
    <property type="protein sequence ID" value="KAF3703715.1"/>
    <property type="molecule type" value="Genomic_DNA"/>
</dbReference>
<reference evidence="1 2" key="1">
    <citation type="submission" date="2019-02" db="EMBL/GenBank/DDBJ databases">
        <title>Opniocepnalus argus genome.</title>
        <authorList>
            <person name="Zhou C."/>
            <person name="Xiao S."/>
        </authorList>
    </citation>
    <scope>NUCLEOTIDE SEQUENCE [LARGE SCALE GENOMIC DNA]</scope>
    <source>
        <strain evidence="1">OARG1902GOOAL</strain>
        <tissue evidence="1">Muscle</tissue>
    </source>
</reference>
<dbReference type="AlphaFoldDB" id="A0A6G1QMD9"/>
<proteinExistence type="predicted"/>
<keyword evidence="2" id="KW-1185">Reference proteome</keyword>
<dbReference type="Proteomes" id="UP000503349">
    <property type="component" value="Chromosome 19"/>
</dbReference>